<reference evidence="4" key="1">
    <citation type="submission" date="2020-05" db="EMBL/GenBank/DDBJ databases">
        <title>Complete genome sequence of Bradyrhizobium diazoefficiens XF8 isolated from soybean nodule.</title>
        <authorList>
            <person name="Noda R."/>
            <person name="Kakizaki K."/>
            <person name="Minamisawa K."/>
        </authorList>
    </citation>
    <scope>NUCLEOTIDE SEQUENCE</scope>
    <source>
        <strain evidence="4">XF8</strain>
    </source>
</reference>
<evidence type="ECO:0000313" key="4">
    <source>
        <dbReference type="EMBL" id="BCE76607.1"/>
    </source>
</evidence>
<dbReference type="EMBL" id="AP023097">
    <property type="protein sequence ID" value="BCE76607.1"/>
    <property type="molecule type" value="Genomic_DNA"/>
</dbReference>
<sequence>MRILVTGAGGFIGSALLKSLMGNPAAPEIVAIDLAERPTWTAADRVRWICGGVDDCAIMDEIFRDEFNLVFHLSSVPGALAEADPRLGRRVNLDASLDLLERLAATSCCPRVVYASSIAVYGPSSGPVGSRTPPRPAISYGAHKRMVEIALADHSRRGEMSGISVRLPGIVARPGPASGFGSAFMSELLQALAAGEPYCCPVSPSATMWWLSVAQAVNNLIHAGAIAHCGAVQLPALHLTIEEVVKGFAETCGAEQASLVQYRPDVRIEATFGRFPELDVADERELGFTDDGSVATLFRNALTQTNWASMEE</sequence>
<dbReference type="GeneID" id="46493396"/>
<dbReference type="Pfam" id="PF01370">
    <property type="entry name" value="Epimerase"/>
    <property type="match status" value="1"/>
</dbReference>
<dbReference type="PANTHER" id="PTHR43103:SF3">
    <property type="entry name" value="ADP-L-GLYCERO-D-MANNO-HEPTOSE-6-EPIMERASE"/>
    <property type="match status" value="1"/>
</dbReference>
<keyword evidence="1" id="KW-0521">NADP</keyword>
<protein>
    <submittedName>
        <fullName evidence="4">UDP-glucose 4-epimerase</fullName>
    </submittedName>
</protein>
<evidence type="ECO:0000256" key="2">
    <source>
        <dbReference type="ARBA" id="ARBA00023277"/>
    </source>
</evidence>
<dbReference type="Gene3D" id="3.40.50.720">
    <property type="entry name" value="NAD(P)-binding Rossmann-like Domain"/>
    <property type="match status" value="1"/>
</dbReference>
<proteinExistence type="predicted"/>
<dbReference type="AlphaFoldDB" id="A0A810BK49"/>
<name>A0A810BK49_9BRAD</name>
<organism evidence="4">
    <name type="scientific">Bradyrhizobium diazoefficiens</name>
    <dbReference type="NCBI Taxonomy" id="1355477"/>
    <lineage>
        <taxon>Bacteria</taxon>
        <taxon>Pseudomonadati</taxon>
        <taxon>Pseudomonadota</taxon>
        <taxon>Alphaproteobacteria</taxon>
        <taxon>Hyphomicrobiales</taxon>
        <taxon>Nitrobacteraceae</taxon>
        <taxon>Bradyrhizobium</taxon>
    </lineage>
</organism>
<dbReference type="OMA" id="KSWPTQF"/>
<dbReference type="RefSeq" id="WP_011089161.1">
    <property type="nucleotide sequence ID" value="NZ_CP032617.1"/>
</dbReference>
<gene>
    <name evidence="4" type="ORF">XF8B_67180</name>
</gene>
<evidence type="ECO:0000256" key="1">
    <source>
        <dbReference type="ARBA" id="ARBA00022857"/>
    </source>
</evidence>
<dbReference type="PANTHER" id="PTHR43103">
    <property type="entry name" value="NUCLEOSIDE-DIPHOSPHATE-SUGAR EPIMERASE"/>
    <property type="match status" value="1"/>
</dbReference>
<evidence type="ECO:0000259" key="3">
    <source>
        <dbReference type="Pfam" id="PF01370"/>
    </source>
</evidence>
<accession>A0A810BK49</accession>
<dbReference type="InterPro" id="IPR036291">
    <property type="entry name" value="NAD(P)-bd_dom_sf"/>
</dbReference>
<feature type="domain" description="NAD-dependent epimerase/dehydratase" evidence="3">
    <location>
        <begin position="3"/>
        <end position="199"/>
    </location>
</feature>
<dbReference type="InterPro" id="IPR001509">
    <property type="entry name" value="Epimerase_deHydtase"/>
</dbReference>
<keyword evidence="2" id="KW-0119">Carbohydrate metabolism</keyword>
<dbReference type="Gene3D" id="3.90.25.10">
    <property type="entry name" value="UDP-galactose 4-epimerase, domain 1"/>
    <property type="match status" value="1"/>
</dbReference>
<dbReference type="SUPFAM" id="SSF51735">
    <property type="entry name" value="NAD(P)-binding Rossmann-fold domains"/>
    <property type="match status" value="1"/>
</dbReference>